<dbReference type="Proteomes" id="UP000287651">
    <property type="component" value="Unassembled WGS sequence"/>
</dbReference>
<organism evidence="2 3">
    <name type="scientific">Ensete ventricosum</name>
    <name type="common">Abyssinian banana</name>
    <name type="synonym">Musa ensete</name>
    <dbReference type="NCBI Taxonomy" id="4639"/>
    <lineage>
        <taxon>Eukaryota</taxon>
        <taxon>Viridiplantae</taxon>
        <taxon>Streptophyta</taxon>
        <taxon>Embryophyta</taxon>
        <taxon>Tracheophyta</taxon>
        <taxon>Spermatophyta</taxon>
        <taxon>Magnoliopsida</taxon>
        <taxon>Liliopsida</taxon>
        <taxon>Zingiberales</taxon>
        <taxon>Musaceae</taxon>
        <taxon>Ensete</taxon>
    </lineage>
</organism>
<dbReference type="AlphaFoldDB" id="A0A426YA61"/>
<feature type="region of interest" description="Disordered" evidence="1">
    <location>
        <begin position="84"/>
        <end position="106"/>
    </location>
</feature>
<evidence type="ECO:0000313" key="2">
    <source>
        <dbReference type="EMBL" id="RRT48597.1"/>
    </source>
</evidence>
<accession>A0A426YA61</accession>
<feature type="region of interest" description="Disordered" evidence="1">
    <location>
        <begin position="1"/>
        <end position="31"/>
    </location>
</feature>
<proteinExistence type="predicted"/>
<dbReference type="EMBL" id="AMZH03013853">
    <property type="protein sequence ID" value="RRT48597.1"/>
    <property type="molecule type" value="Genomic_DNA"/>
</dbReference>
<reference evidence="2 3" key="1">
    <citation type="journal article" date="2014" name="Agronomy (Basel)">
        <title>A Draft Genome Sequence for Ensete ventricosum, the Drought-Tolerant Tree Against Hunger.</title>
        <authorList>
            <person name="Harrison J."/>
            <person name="Moore K.A."/>
            <person name="Paszkiewicz K."/>
            <person name="Jones T."/>
            <person name="Grant M."/>
            <person name="Ambacheew D."/>
            <person name="Muzemil S."/>
            <person name="Studholme D.J."/>
        </authorList>
    </citation>
    <scope>NUCLEOTIDE SEQUENCE [LARGE SCALE GENOMIC DNA]</scope>
</reference>
<name>A0A426YA61_ENSVE</name>
<gene>
    <name evidence="2" type="ORF">B296_00018568</name>
</gene>
<comment type="caution">
    <text evidence="2">The sequence shown here is derived from an EMBL/GenBank/DDBJ whole genome shotgun (WGS) entry which is preliminary data.</text>
</comment>
<evidence type="ECO:0000313" key="3">
    <source>
        <dbReference type="Proteomes" id="UP000287651"/>
    </source>
</evidence>
<protein>
    <submittedName>
        <fullName evidence="2">Uncharacterized protein</fullName>
    </submittedName>
</protein>
<sequence length="106" mass="11988">MVGSIKLQPDDRPRYSLGIGPNSDDAVGSRRKFTRRFTEGIQKLTGNTKEDCRKEDRRTCLKIVGGCRSMWEIRATASRCQRVNRPDGGWTAHTTDYGLRPMADGR</sequence>
<evidence type="ECO:0000256" key="1">
    <source>
        <dbReference type="SAM" id="MobiDB-lite"/>
    </source>
</evidence>